<comment type="caution">
    <text evidence="2">The sequence shown here is derived from an EMBL/GenBank/DDBJ whole genome shotgun (WGS) entry which is preliminary data.</text>
</comment>
<keyword evidence="3" id="KW-1185">Reference proteome</keyword>
<accession>A0ABS0FC94</accession>
<dbReference type="Proteomes" id="UP000660070">
    <property type="component" value="Unassembled WGS sequence"/>
</dbReference>
<dbReference type="Pfam" id="PF08759">
    <property type="entry name" value="GT-D"/>
    <property type="match status" value="1"/>
</dbReference>
<name>A0ABS0FC94_9FLAO</name>
<evidence type="ECO:0000313" key="3">
    <source>
        <dbReference type="Proteomes" id="UP000660070"/>
    </source>
</evidence>
<dbReference type="EMBL" id="JADPVI010000002">
    <property type="protein sequence ID" value="MBF8457262.1"/>
    <property type="molecule type" value="Genomic_DNA"/>
</dbReference>
<dbReference type="NCBIfam" id="TIGR03728">
    <property type="entry name" value="glyco_access_1"/>
    <property type="match status" value="1"/>
</dbReference>
<organism evidence="2 3">
    <name type="scientific">Kaistella gelatinilytica</name>
    <dbReference type="NCBI Taxonomy" id="2787636"/>
    <lineage>
        <taxon>Bacteria</taxon>
        <taxon>Pseudomonadati</taxon>
        <taxon>Bacteroidota</taxon>
        <taxon>Flavobacteriia</taxon>
        <taxon>Flavobacteriales</taxon>
        <taxon>Weeksellaceae</taxon>
        <taxon>Chryseobacterium group</taxon>
        <taxon>Kaistella</taxon>
    </lineage>
</organism>
<reference evidence="2 3" key="1">
    <citation type="submission" date="2020-11" db="EMBL/GenBank/DDBJ databases">
        <title>Kaistella gelatinilytica sp. nov., a flavobacterium isolated from Antarctic Soil.</title>
        <authorList>
            <person name="Li J."/>
        </authorList>
    </citation>
    <scope>NUCLEOTIDE SEQUENCE [LARGE SCALE GENOMIC DNA]</scope>
    <source>
        <strain evidence="2 3">G5-32</strain>
    </source>
</reference>
<dbReference type="InterPro" id="IPR014869">
    <property type="entry name" value="GT-D"/>
</dbReference>
<sequence>MIRIKKNLYYYFWLCRSYKLRRKFPAFDILNTSETISHIIKNRKSISRFGDGEFRLLLQERDIYFQALTIDLALRLREVLASNVPNLLIAIPGTFTSVKNIKHASKVHWINFINLYGEKLTPYLRLDKTYGDSLISRFYMDCKNKSKVENTVQQLKRIWESEDVLFVEGELSRLGIGNDLFNNAKSVERIICPSENAYASYEEILHNVKKFGKSKLIILALGPTATILAHDLAKENFWALDLGHIDIEYLWYKMKATEKIPVGNKKSAEVSEDSNFELSESENITYQTSIIFKIR</sequence>
<evidence type="ECO:0000313" key="2">
    <source>
        <dbReference type="EMBL" id="MBF8457262.1"/>
    </source>
</evidence>
<gene>
    <name evidence="2" type="ORF">IV494_08705</name>
</gene>
<proteinExistence type="predicted"/>
<protein>
    <submittedName>
        <fullName evidence="2">SP_1767 family glycosyltransferase</fullName>
    </submittedName>
</protein>
<dbReference type="RefSeq" id="WP_196079771.1">
    <property type="nucleotide sequence ID" value="NZ_JADPVI010000002.1"/>
</dbReference>
<feature type="domain" description="Glycosyltransferase GT-D fold" evidence="1">
    <location>
        <begin position="46"/>
        <end position="269"/>
    </location>
</feature>
<evidence type="ECO:0000259" key="1">
    <source>
        <dbReference type="Pfam" id="PF08759"/>
    </source>
</evidence>